<feature type="region of interest" description="Disordered" evidence="1">
    <location>
        <begin position="101"/>
        <end position="132"/>
    </location>
</feature>
<feature type="compositionally biased region" description="Basic residues" evidence="1">
    <location>
        <begin position="118"/>
        <end position="128"/>
    </location>
</feature>
<dbReference type="SUPFAM" id="SSF46689">
    <property type="entry name" value="Homeodomain-like"/>
    <property type="match status" value="1"/>
</dbReference>
<reference evidence="2 3" key="1">
    <citation type="journal article" date="2018" name="PLoS ONE">
        <title>The draft genome of Kipferlia bialata reveals reductive genome evolution in fornicate parasites.</title>
        <authorList>
            <person name="Tanifuji G."/>
            <person name="Takabayashi S."/>
            <person name="Kume K."/>
            <person name="Takagi M."/>
            <person name="Nakayama T."/>
            <person name="Kamikawa R."/>
            <person name="Inagaki Y."/>
            <person name="Hashimoto T."/>
        </authorList>
    </citation>
    <scope>NUCLEOTIDE SEQUENCE [LARGE SCALE GENOMIC DNA]</scope>
    <source>
        <strain evidence="2">NY0173</strain>
    </source>
</reference>
<gene>
    <name evidence="2" type="ORF">KIPB_004481</name>
</gene>
<comment type="caution">
    <text evidence="2">The sequence shown here is derived from an EMBL/GenBank/DDBJ whole genome shotgun (WGS) entry which is preliminary data.</text>
</comment>
<protein>
    <submittedName>
        <fullName evidence="2">Uncharacterized protein</fullName>
    </submittedName>
</protein>
<dbReference type="EMBL" id="BDIP01000960">
    <property type="protein sequence ID" value="GIQ83202.1"/>
    <property type="molecule type" value="Genomic_DNA"/>
</dbReference>
<sequence>MDQNASESGVTEQRRLHWSKDMNVALFAIIQVKGLQQVSPAAILADMKIHWPLLTRTHVSSRLQKVREKIRKMGRLGDRTLLDSDLPKTCDFMLGRRPKSRMYSASKGNRSPVATRVSKARHSPKARRSASPLMSARSLLSARIVLNDQHPSTPPSAGRDAWDRYHVDETSSKLPPFDAVAEDLDLKPCRSGYGEPKYHSLPETTKSLEDRLEDGALALYELSQCCLMNFGMGSNSANLDDTHICIE</sequence>
<evidence type="ECO:0000256" key="1">
    <source>
        <dbReference type="SAM" id="MobiDB-lite"/>
    </source>
</evidence>
<accession>A0A9K3GHU8</accession>
<organism evidence="2 3">
    <name type="scientific">Kipferlia bialata</name>
    <dbReference type="NCBI Taxonomy" id="797122"/>
    <lineage>
        <taxon>Eukaryota</taxon>
        <taxon>Metamonada</taxon>
        <taxon>Carpediemonas-like organisms</taxon>
        <taxon>Kipferlia</taxon>
    </lineage>
</organism>
<dbReference type="Proteomes" id="UP000265618">
    <property type="component" value="Unassembled WGS sequence"/>
</dbReference>
<evidence type="ECO:0000313" key="3">
    <source>
        <dbReference type="Proteomes" id="UP000265618"/>
    </source>
</evidence>
<dbReference type="InterPro" id="IPR009057">
    <property type="entry name" value="Homeodomain-like_sf"/>
</dbReference>
<name>A0A9K3GHU8_9EUKA</name>
<keyword evidence="3" id="KW-1185">Reference proteome</keyword>
<proteinExistence type="predicted"/>
<dbReference type="Gene3D" id="1.10.10.60">
    <property type="entry name" value="Homeodomain-like"/>
    <property type="match status" value="1"/>
</dbReference>
<dbReference type="AlphaFoldDB" id="A0A9K3GHU8"/>
<evidence type="ECO:0000313" key="2">
    <source>
        <dbReference type="EMBL" id="GIQ83202.1"/>
    </source>
</evidence>